<dbReference type="InterPro" id="IPR050627">
    <property type="entry name" value="Nitroreductase/BluB"/>
</dbReference>
<protein>
    <recommendedName>
        <fullName evidence="4">Nitroreductase</fullName>
    </recommendedName>
</protein>
<dbReference type="OrthoDB" id="8156917at2"/>
<dbReference type="EMBL" id="MAXA01000015">
    <property type="protein sequence ID" value="OHV44877.1"/>
    <property type="molecule type" value="Genomic_DNA"/>
</dbReference>
<evidence type="ECO:0000313" key="3">
    <source>
        <dbReference type="Proteomes" id="UP000179769"/>
    </source>
</evidence>
<comment type="caution">
    <text evidence="2">The sequence shown here is derived from an EMBL/GenBank/DDBJ whole genome shotgun (WGS) entry which is preliminary data.</text>
</comment>
<dbReference type="Gene3D" id="3.40.109.10">
    <property type="entry name" value="NADH Oxidase"/>
    <property type="match status" value="2"/>
</dbReference>
<dbReference type="PANTHER" id="PTHR23026:SF123">
    <property type="entry name" value="NAD(P)H NITROREDUCTASE RV3131-RELATED"/>
    <property type="match status" value="1"/>
</dbReference>
<sequence>MTSTDTGSQPSVDEIQRVVALAVRAPSIHNTQPWRFELTADALELWADRRRQLAAIDPDGWALLISCGGALYLAGLGLAAEGWRTTTERMPDPTRPDLLARLRFEGRQPVKAHVHETVTAARRRRTERRPFRPGAVPTDLLGVLCVGVEDPSLYASLVLRPGDRLHLAVATSWADDLETNDPAYRAELTTWVRPDATDTGEGIPPTAVAHTSPGRPRQTDVPVRDFAPGDPPTAAAGERMLDEQPAYLVLFSLDDDAASRLKAGEAYARLSVDAERLGLATSAMTQALDLPGVRNRVRILMTWPDHPQMIMRVGWPPAVNTAPQTPRRPVAAVLTVAPPDLD</sequence>
<keyword evidence="3" id="KW-1185">Reference proteome</keyword>
<dbReference type="PANTHER" id="PTHR23026">
    <property type="entry name" value="NADPH NITROREDUCTASE"/>
    <property type="match status" value="1"/>
</dbReference>
<feature type="region of interest" description="Disordered" evidence="1">
    <location>
        <begin position="195"/>
        <end position="226"/>
    </location>
</feature>
<evidence type="ECO:0008006" key="4">
    <source>
        <dbReference type="Google" id="ProtNLM"/>
    </source>
</evidence>
<reference evidence="3" key="1">
    <citation type="submission" date="2016-07" db="EMBL/GenBank/DDBJ databases">
        <title>Frankia sp. NRRL B-16219 Genome sequencing.</title>
        <authorList>
            <person name="Ghodhbane-Gtari F."/>
            <person name="Swanson E."/>
            <person name="Gueddou A."/>
            <person name="Louati M."/>
            <person name="Nouioui I."/>
            <person name="Hezbri K."/>
            <person name="Abebe-Akele F."/>
            <person name="Simpson S."/>
            <person name="Morris K."/>
            <person name="Thomas K."/>
            <person name="Gtari M."/>
            <person name="Tisa L.S."/>
        </authorList>
    </citation>
    <scope>NUCLEOTIDE SEQUENCE [LARGE SCALE GENOMIC DNA]</scope>
    <source>
        <strain evidence="3">NRRL B-16219</strain>
    </source>
</reference>
<name>A0A1S1RFM6_9ACTN</name>
<dbReference type="AlphaFoldDB" id="A0A1S1RFM6"/>
<dbReference type="NCBIfam" id="NF047509">
    <property type="entry name" value="Rv3131_FMN_oxido"/>
    <property type="match status" value="1"/>
</dbReference>
<dbReference type="InterPro" id="IPR000415">
    <property type="entry name" value="Nitroreductase-like"/>
</dbReference>
<dbReference type="RefSeq" id="WP_071059831.1">
    <property type="nucleotide sequence ID" value="NZ_MAXA01000015.1"/>
</dbReference>
<dbReference type="GO" id="GO:0016491">
    <property type="term" value="F:oxidoreductase activity"/>
    <property type="evidence" value="ECO:0007669"/>
    <property type="project" value="InterPro"/>
</dbReference>
<proteinExistence type="predicted"/>
<evidence type="ECO:0000256" key="1">
    <source>
        <dbReference type="SAM" id="MobiDB-lite"/>
    </source>
</evidence>
<accession>A0A1S1RFM6</accession>
<gene>
    <name evidence="2" type="ORF">BBK14_30600</name>
</gene>
<dbReference type="Proteomes" id="UP000179769">
    <property type="component" value="Unassembled WGS sequence"/>
</dbReference>
<evidence type="ECO:0000313" key="2">
    <source>
        <dbReference type="EMBL" id="OHV44877.1"/>
    </source>
</evidence>
<organism evidence="2 3">
    <name type="scientific">Parafrankia soli</name>
    <dbReference type="NCBI Taxonomy" id="2599596"/>
    <lineage>
        <taxon>Bacteria</taxon>
        <taxon>Bacillati</taxon>
        <taxon>Actinomycetota</taxon>
        <taxon>Actinomycetes</taxon>
        <taxon>Frankiales</taxon>
        <taxon>Frankiaceae</taxon>
        <taxon>Parafrankia</taxon>
    </lineage>
</organism>
<dbReference type="SUPFAM" id="SSF55469">
    <property type="entry name" value="FMN-dependent nitroreductase-like"/>
    <property type="match status" value="1"/>
</dbReference>